<dbReference type="Gene3D" id="3.40.366.10">
    <property type="entry name" value="Malonyl-Coenzyme A Acyl Carrier Protein, domain 2"/>
    <property type="match status" value="1"/>
</dbReference>
<dbReference type="InterPro" id="IPR036736">
    <property type="entry name" value="ACP-like_sf"/>
</dbReference>
<keyword evidence="3" id="KW-0808">Transferase</keyword>
<dbReference type="SUPFAM" id="SSF52151">
    <property type="entry name" value="FabD/lysophospholipase-like"/>
    <property type="match status" value="1"/>
</dbReference>
<evidence type="ECO:0000256" key="5">
    <source>
        <dbReference type="ARBA" id="ARBA00023268"/>
    </source>
</evidence>
<dbReference type="Pfam" id="PF13602">
    <property type="entry name" value="ADH_zinc_N_2"/>
    <property type="match status" value="1"/>
</dbReference>
<evidence type="ECO:0000259" key="7">
    <source>
        <dbReference type="PROSITE" id="PS50075"/>
    </source>
</evidence>
<keyword evidence="1" id="KW-0596">Phosphopantetheine</keyword>
<dbReference type="Gene3D" id="3.90.180.10">
    <property type="entry name" value="Medium-chain alcohol dehydrogenases, catalytic domain"/>
    <property type="match status" value="1"/>
</dbReference>
<dbReference type="GO" id="GO:0044550">
    <property type="term" value="P:secondary metabolite biosynthetic process"/>
    <property type="evidence" value="ECO:0007669"/>
    <property type="project" value="UniProtKB-ARBA"/>
</dbReference>
<dbReference type="PANTHER" id="PTHR43775">
    <property type="entry name" value="FATTY ACID SYNTHASE"/>
    <property type="match status" value="1"/>
</dbReference>
<evidence type="ECO:0000256" key="1">
    <source>
        <dbReference type="ARBA" id="ARBA00022450"/>
    </source>
</evidence>
<dbReference type="InterPro" id="IPR036291">
    <property type="entry name" value="NAD(P)-bd_dom_sf"/>
</dbReference>
<dbReference type="Pfam" id="PF16197">
    <property type="entry name" value="KAsynt_C_assoc"/>
    <property type="match status" value="1"/>
</dbReference>
<dbReference type="InterPro" id="IPR057326">
    <property type="entry name" value="KR_dom"/>
</dbReference>
<dbReference type="SMART" id="SM00822">
    <property type="entry name" value="PKS_KR"/>
    <property type="match status" value="1"/>
</dbReference>
<protein>
    <submittedName>
        <fullName evidence="9">Uncharacterized protein</fullName>
    </submittedName>
</protein>
<dbReference type="EMBL" id="JEMN01001065">
    <property type="protein sequence ID" value="KXH49697.1"/>
    <property type="molecule type" value="Genomic_DNA"/>
</dbReference>
<dbReference type="InterPro" id="IPR023213">
    <property type="entry name" value="CAT-like_dom_sf"/>
</dbReference>
<dbReference type="Gene3D" id="3.10.129.110">
    <property type="entry name" value="Polyketide synthase dehydratase"/>
    <property type="match status" value="1"/>
</dbReference>
<dbReference type="InterPro" id="IPR042104">
    <property type="entry name" value="PKS_dehydratase_sf"/>
</dbReference>
<dbReference type="Pfam" id="PF23297">
    <property type="entry name" value="ACP_SdgA_C"/>
    <property type="match status" value="1"/>
</dbReference>
<dbReference type="Gene3D" id="1.10.1200.10">
    <property type="entry name" value="ACP-like"/>
    <property type="match status" value="1"/>
</dbReference>
<dbReference type="InterPro" id="IPR039551">
    <property type="entry name" value="Cho/carn_acyl_trans"/>
</dbReference>
<feature type="domain" description="Ketosynthase family 3 (KS3)" evidence="8">
    <location>
        <begin position="5"/>
        <end position="436"/>
    </location>
</feature>
<sequence length="2065" mass="227762">MQSIGSPIAIIGVGCRLPGGASDLEKLWQLLSEGRSGRTKIPKDRWHADEWFDPYPEAKQSVVTKHGFFVQDDISLFDAKFFGISSTEAHSMDPQQRLFLMTTYEALEDACIPIDSLRGSNTGVYASIFERSYDRMGHKDPSTISRTHLNGTGESILSNRVSYCFDLKGPCMTIDTGCSGSLVALHQACQSLKLGETDLALVGSSQLVIHPDVLAIMSGMGMLNPDGKSYAFDSRGDGYGRGEGVATIVLKRLDRALQDGKFRDRVHAIIANSGLNQDGKTSGLNTPSGDAQASLSSRVYREAGLNPADTAYVEAHGTGTQVGDREEIASISKVFCEDVGRQDDLYVGSVKTNVGHLEAASGMAGLLKSILILKHGKIPPNLDFIKPKPSLKLYEKKITIPTELTPLPSPRNGAPARVSLNSFGYGGTNCHVILEAAESKSKPNGVSQKPNGVTGNGTTSNGPNGVATNGKTSNHNHESEAPNSPQLFLLSASTEKALSTRAQDLVQWLKTHDLGPRTLRSLSYTLALHKSALSCRKAIVASNPEQLTAELEAPMPEKKIKPSAPITFVFSGQGAQWHAMGLELARSSYVFKQSMSAMDETLRSQGCRWSLLEELSRPSNTSRVGEAELAQPCTTAIQIALVDLLESLAIRPSRVVGHSSGEIAAAYASGALSRDGALLLAYYRGLTSAKAKQMADTGGAMMAVNLSESQAVQYLKRATSGKVVVACVNSPTSLTLSGDEGAVDEIKSALDQEGIFARKLKVDTAYHSHHMQRVADHYQQAIGEIRSGQVRDGVVFYSSVTGAVKTTDFGASYWTSNLASQVKFSQALILLRNDQSKQETNMDVSVFVEIGPHSALAGPCRQTLTHEGTTADKFKFEYLSVLSRNIDAVQTTLTFLGRAFEIGLGIDMVAVLSAIDNEAKPDVVRDLKPYPWDLVPFWRESRLSKTHRFRQFPHHDLLGLLDPTSTIHEPRWRYFLNLDALPWLRDHVVEGFIVSAQEPETIHRVLGDVVNLFERKVLRPIQPITIYPIDQIDEAFRFLSSRKHTGKVVLTIEPSSRVNGLPPKPLPLQLRQDGTYVVAGGLGDLPSRICIFLAARGAGHIVSLSRRSIDDETREKYTTAVQKHGGELHILQCDITNDESMARAASYCSALPPVRGVVHGAMILKDRTFSQMTVEEWSKPLLPKVFGTINLDKFFASPDLSFFITLSSIVAVVGKSGQSNYAAGNGFQDAFAHAHANHPHTHYVSVNIGVVSVDAHGALKESEKGDTSISSMRAGLRQNSVMDISFDEFFADIEYAMTHLARESKLHQTIQGVTHQSMLDVNDEHLLDNPVFSQLTRTQEKQATGTARADKIDFGKALGSVKTMAEAETLIRNATLTKFAVFLDRPIDDIKVDQSLSSIGLDSLVSIELKNWMVRTFQVNLQTSELGGGGSIMALTAIVASRSKLIPEEMRRMSLAKSDELSLHTSPTIELESNKETGHGFYCCRSVKELPRYPLVDLDEAVEDLLNNIGHFSLNREEYSELSRKAHALVGPNSIGRKLYNQLRIKAEDPTVESWIAEPLLKALHIKRRYPLAPYSNFLGTHFDSTTTHSQAERAAALTRAVCEFKRDRDNGNLEPDYLGEKANCGNSLLWLFNALREPNLGCDKMLKYPGNEYVAVLRRGHLFKVVLQQGDDIVSYQHLRAVFGAILGLTLEEKRWTGMLTTDNRDKWATNRRELLSYDERNTSYLDTIEKSVFVLCLDDSTPVTREERIRYGYLGDSFNRWHDKSFQILVTANGRSGSIFEHSMIDFMTISQLSKRLQNAIDTLGHDDDDMDQRSQGIHTASLEEIPLFTTAEIEGQIETLREKYSAVTSVKQYTPHLITSFGKSIFLEHSAPIKATVDLTIQLASRLYFGYLPASWETVSTAHFHLGRPEIVQVVLKSVVEFCDAALDSTVPRAEARNKLLQAARECNAQIVKGSEGRNYFRLMDVLEMMSEEQEPNDVPELFSDPVWKRSGPRLIMQTMIETKLAEDPGYTMEDPDNVWMNYTVNDDSVEVCFVSPRKGAERFQAALDRASDIVKSIIQAR</sequence>
<dbReference type="InterPro" id="IPR032821">
    <property type="entry name" value="PKS_assoc"/>
</dbReference>
<dbReference type="Pfam" id="PF00755">
    <property type="entry name" value="Carn_acyltransf"/>
    <property type="match status" value="1"/>
</dbReference>
<dbReference type="PROSITE" id="PS52004">
    <property type="entry name" value="KS3_2"/>
    <property type="match status" value="1"/>
</dbReference>
<dbReference type="SUPFAM" id="SSF53901">
    <property type="entry name" value="Thiolase-like"/>
    <property type="match status" value="1"/>
</dbReference>
<keyword evidence="4" id="KW-0560">Oxidoreductase</keyword>
<dbReference type="GO" id="GO:0004312">
    <property type="term" value="F:fatty acid synthase activity"/>
    <property type="evidence" value="ECO:0007669"/>
    <property type="project" value="TreeGrafter"/>
</dbReference>
<dbReference type="GO" id="GO:0006633">
    <property type="term" value="P:fatty acid biosynthetic process"/>
    <property type="evidence" value="ECO:0007669"/>
    <property type="project" value="TreeGrafter"/>
</dbReference>
<dbReference type="InterPro" id="IPR009081">
    <property type="entry name" value="PP-bd_ACP"/>
</dbReference>
<feature type="region of interest" description="Disordered" evidence="6">
    <location>
        <begin position="439"/>
        <end position="483"/>
    </location>
</feature>
<evidence type="ECO:0000313" key="9">
    <source>
        <dbReference type="EMBL" id="KXH49697.1"/>
    </source>
</evidence>
<organism evidence="9 10">
    <name type="scientific">Colletotrichum nymphaeae SA-01</name>
    <dbReference type="NCBI Taxonomy" id="1460502"/>
    <lineage>
        <taxon>Eukaryota</taxon>
        <taxon>Fungi</taxon>
        <taxon>Dikarya</taxon>
        <taxon>Ascomycota</taxon>
        <taxon>Pezizomycotina</taxon>
        <taxon>Sordariomycetes</taxon>
        <taxon>Hypocreomycetidae</taxon>
        <taxon>Glomerellales</taxon>
        <taxon>Glomerellaceae</taxon>
        <taxon>Colletotrichum</taxon>
        <taxon>Colletotrichum acutatum species complex</taxon>
    </lineage>
</organism>
<dbReference type="InterPro" id="IPR020841">
    <property type="entry name" value="PKS_Beta-ketoAc_synthase_dom"/>
</dbReference>
<dbReference type="Gene3D" id="3.30.559.10">
    <property type="entry name" value="Chloramphenicol acetyltransferase-like domain"/>
    <property type="match status" value="1"/>
</dbReference>
<evidence type="ECO:0000256" key="3">
    <source>
        <dbReference type="ARBA" id="ARBA00022679"/>
    </source>
</evidence>
<dbReference type="Gene3D" id="3.30.559.70">
    <property type="entry name" value="Choline/Carnitine o-acyltransferase, domain 2"/>
    <property type="match status" value="1"/>
</dbReference>
<dbReference type="SMART" id="SM00825">
    <property type="entry name" value="PKS_KS"/>
    <property type="match status" value="1"/>
</dbReference>
<evidence type="ECO:0000256" key="4">
    <source>
        <dbReference type="ARBA" id="ARBA00023002"/>
    </source>
</evidence>
<evidence type="ECO:0000256" key="6">
    <source>
        <dbReference type="SAM" id="MobiDB-lite"/>
    </source>
</evidence>
<dbReference type="Pfam" id="PF00698">
    <property type="entry name" value="Acyl_transf_1"/>
    <property type="match status" value="1"/>
</dbReference>
<dbReference type="InterPro" id="IPR020843">
    <property type="entry name" value="ER"/>
</dbReference>
<dbReference type="SUPFAM" id="SSF52777">
    <property type="entry name" value="CoA-dependent acyltransferases"/>
    <property type="match status" value="2"/>
</dbReference>
<dbReference type="InterPro" id="IPR014030">
    <property type="entry name" value="Ketoacyl_synth_N"/>
</dbReference>
<dbReference type="PANTHER" id="PTHR43775:SF22">
    <property type="entry name" value="SYNTHASE, PUTATIVE (JCVI)-RELATED"/>
    <property type="match status" value="1"/>
</dbReference>
<dbReference type="OrthoDB" id="329835at2759"/>
<dbReference type="SUPFAM" id="SSF47336">
    <property type="entry name" value="ACP-like"/>
    <property type="match status" value="1"/>
</dbReference>
<dbReference type="Proteomes" id="UP000070054">
    <property type="component" value="Unassembled WGS sequence"/>
</dbReference>
<dbReference type="InterPro" id="IPR016035">
    <property type="entry name" value="Acyl_Trfase/lysoPLipase"/>
</dbReference>
<dbReference type="Pfam" id="PF08659">
    <property type="entry name" value="KR"/>
    <property type="match status" value="1"/>
</dbReference>
<dbReference type="SMART" id="SM00827">
    <property type="entry name" value="PKS_AT"/>
    <property type="match status" value="1"/>
</dbReference>
<dbReference type="Pfam" id="PF00109">
    <property type="entry name" value="ketoacyl-synt"/>
    <property type="match status" value="1"/>
</dbReference>
<dbReference type="SMART" id="SM00823">
    <property type="entry name" value="PKS_PP"/>
    <property type="match status" value="1"/>
</dbReference>
<dbReference type="SUPFAM" id="SSF55048">
    <property type="entry name" value="Probable ACP-binding domain of malonyl-CoA ACP transacylase"/>
    <property type="match status" value="1"/>
</dbReference>
<dbReference type="InterPro" id="IPR016036">
    <property type="entry name" value="Malonyl_transacylase_ACP-bd"/>
</dbReference>
<dbReference type="InterPro" id="IPR042231">
    <property type="entry name" value="Cho/carn_acyl_trans_2"/>
</dbReference>
<comment type="caution">
    <text evidence="9">The sequence shown here is derived from an EMBL/GenBank/DDBJ whole genome shotgun (WGS) entry which is preliminary data.</text>
</comment>
<keyword evidence="10" id="KW-1185">Reference proteome</keyword>
<dbReference type="CDD" id="cd00833">
    <property type="entry name" value="PKS"/>
    <property type="match status" value="1"/>
</dbReference>
<dbReference type="InterPro" id="IPR001227">
    <property type="entry name" value="Ac_transferase_dom_sf"/>
</dbReference>
<reference evidence="9 10" key="1">
    <citation type="submission" date="2014-02" db="EMBL/GenBank/DDBJ databases">
        <title>The genome sequence of Colletotrichum nymphaeae SA-01.</title>
        <authorList>
            <person name="Baroncelli R."/>
            <person name="Thon M.R."/>
        </authorList>
    </citation>
    <scope>NUCLEOTIDE SEQUENCE [LARGE SCALE GENOMIC DNA]</scope>
    <source>
        <strain evidence="9 10">SA-01</strain>
    </source>
</reference>
<dbReference type="InterPro" id="IPR014043">
    <property type="entry name" value="Acyl_transferase_dom"/>
</dbReference>
<dbReference type="InterPro" id="IPR013968">
    <property type="entry name" value="PKS_KR"/>
</dbReference>
<feature type="compositionally biased region" description="Low complexity" evidence="6">
    <location>
        <begin position="450"/>
        <end position="466"/>
    </location>
</feature>
<dbReference type="Gene3D" id="3.40.47.10">
    <property type="match status" value="1"/>
</dbReference>
<keyword evidence="2" id="KW-0597">Phosphoprotein</keyword>
<dbReference type="InterPro" id="IPR050091">
    <property type="entry name" value="PKS_NRPS_Biosynth_Enz"/>
</dbReference>
<dbReference type="Pfam" id="PF02801">
    <property type="entry name" value="Ketoacyl-synt_C"/>
    <property type="match status" value="1"/>
</dbReference>
<feature type="domain" description="Carrier" evidence="7">
    <location>
        <begin position="1365"/>
        <end position="1443"/>
    </location>
</feature>
<accession>A0A135TNN1</accession>
<proteinExistence type="predicted"/>
<evidence type="ECO:0000313" key="10">
    <source>
        <dbReference type="Proteomes" id="UP000070054"/>
    </source>
</evidence>
<gene>
    <name evidence="9" type="ORF">CNYM01_01551</name>
</gene>
<keyword evidence="5" id="KW-0511">Multifunctional enzyme</keyword>
<dbReference type="GO" id="GO:0016491">
    <property type="term" value="F:oxidoreductase activity"/>
    <property type="evidence" value="ECO:0007669"/>
    <property type="project" value="UniProtKB-KW"/>
</dbReference>
<dbReference type="SUPFAM" id="SSF51735">
    <property type="entry name" value="NAD(P)-binding Rossmann-fold domains"/>
    <property type="match status" value="1"/>
</dbReference>
<dbReference type="PROSITE" id="PS50075">
    <property type="entry name" value="CARRIER"/>
    <property type="match status" value="1"/>
</dbReference>
<dbReference type="InterPro" id="IPR016039">
    <property type="entry name" value="Thiolase-like"/>
</dbReference>
<dbReference type="InterPro" id="IPR020806">
    <property type="entry name" value="PKS_PP-bd"/>
</dbReference>
<evidence type="ECO:0000256" key="2">
    <source>
        <dbReference type="ARBA" id="ARBA00022553"/>
    </source>
</evidence>
<dbReference type="InterPro" id="IPR014031">
    <property type="entry name" value="Ketoacyl_synth_C"/>
</dbReference>
<dbReference type="GO" id="GO:0031177">
    <property type="term" value="F:phosphopantetheine binding"/>
    <property type="evidence" value="ECO:0007669"/>
    <property type="project" value="InterPro"/>
</dbReference>
<dbReference type="SMART" id="SM00829">
    <property type="entry name" value="PKS_ER"/>
    <property type="match status" value="1"/>
</dbReference>
<evidence type="ECO:0000259" key="8">
    <source>
        <dbReference type="PROSITE" id="PS52004"/>
    </source>
</evidence>
<name>A0A135TNN1_9PEZI</name>
<dbReference type="Gene3D" id="3.40.50.720">
    <property type="entry name" value="NAD(P)-binding Rossmann-like Domain"/>
    <property type="match status" value="1"/>
</dbReference>